<keyword evidence="2" id="KW-1185">Reference proteome</keyword>
<comment type="caution">
    <text evidence="1">The sequence shown here is derived from an EMBL/GenBank/DDBJ whole genome shotgun (WGS) entry which is preliminary data.</text>
</comment>
<evidence type="ECO:0000313" key="2">
    <source>
        <dbReference type="Proteomes" id="UP000324222"/>
    </source>
</evidence>
<proteinExistence type="predicted"/>
<gene>
    <name evidence="1" type="ORF">E2C01_095661</name>
</gene>
<reference evidence="1 2" key="1">
    <citation type="submission" date="2019-05" db="EMBL/GenBank/DDBJ databases">
        <title>Another draft genome of Portunus trituberculatus and its Hox gene families provides insights of decapod evolution.</title>
        <authorList>
            <person name="Jeong J.-H."/>
            <person name="Song I."/>
            <person name="Kim S."/>
            <person name="Choi T."/>
            <person name="Kim D."/>
            <person name="Ryu S."/>
            <person name="Kim W."/>
        </authorList>
    </citation>
    <scope>NUCLEOTIDE SEQUENCE [LARGE SCALE GENOMIC DNA]</scope>
    <source>
        <tissue evidence="1">Muscle</tissue>
    </source>
</reference>
<accession>A0A5B7JVU9</accession>
<protein>
    <submittedName>
        <fullName evidence="1">Uncharacterized protein</fullName>
    </submittedName>
</protein>
<organism evidence="1 2">
    <name type="scientific">Portunus trituberculatus</name>
    <name type="common">Swimming crab</name>
    <name type="synonym">Neptunus trituberculatus</name>
    <dbReference type="NCBI Taxonomy" id="210409"/>
    <lineage>
        <taxon>Eukaryota</taxon>
        <taxon>Metazoa</taxon>
        <taxon>Ecdysozoa</taxon>
        <taxon>Arthropoda</taxon>
        <taxon>Crustacea</taxon>
        <taxon>Multicrustacea</taxon>
        <taxon>Malacostraca</taxon>
        <taxon>Eumalacostraca</taxon>
        <taxon>Eucarida</taxon>
        <taxon>Decapoda</taxon>
        <taxon>Pleocyemata</taxon>
        <taxon>Brachyura</taxon>
        <taxon>Eubrachyura</taxon>
        <taxon>Portunoidea</taxon>
        <taxon>Portunidae</taxon>
        <taxon>Portuninae</taxon>
        <taxon>Portunus</taxon>
    </lineage>
</organism>
<sequence length="61" mass="6491">MSTAVGEGGEAVVGHLVASSSSPAACHLLRPSPFSLPPIHEFFFLKATNYKQVRGELQADH</sequence>
<dbReference type="EMBL" id="VSRR010121914">
    <property type="protein sequence ID" value="MPD00203.1"/>
    <property type="molecule type" value="Genomic_DNA"/>
</dbReference>
<dbReference type="Proteomes" id="UP000324222">
    <property type="component" value="Unassembled WGS sequence"/>
</dbReference>
<name>A0A5B7JVU9_PORTR</name>
<dbReference type="AlphaFoldDB" id="A0A5B7JVU9"/>
<evidence type="ECO:0000313" key="1">
    <source>
        <dbReference type="EMBL" id="MPD00203.1"/>
    </source>
</evidence>